<feature type="domain" description="Methyltransferase" evidence="1">
    <location>
        <begin position="51"/>
        <end position="150"/>
    </location>
</feature>
<dbReference type="RefSeq" id="WP_377875765.1">
    <property type="nucleotide sequence ID" value="NZ_JBHMAY010000084.1"/>
</dbReference>
<keyword evidence="2" id="KW-0489">Methyltransferase</keyword>
<keyword evidence="2" id="KW-0808">Transferase</keyword>
<dbReference type="PANTHER" id="PTHR43591:SF108">
    <property type="entry name" value="S-ADENOSYL-L-METHIONINE-DEPENDENT METHYLTRANSFERASE"/>
    <property type="match status" value="1"/>
</dbReference>
<evidence type="ECO:0000313" key="3">
    <source>
        <dbReference type="Proteomes" id="UP001595764"/>
    </source>
</evidence>
<dbReference type="CDD" id="cd02440">
    <property type="entry name" value="AdoMet_MTases"/>
    <property type="match status" value="1"/>
</dbReference>
<gene>
    <name evidence="2" type="ORF">ACFORO_20190</name>
</gene>
<dbReference type="GO" id="GO:0032259">
    <property type="term" value="P:methylation"/>
    <property type="evidence" value="ECO:0007669"/>
    <property type="project" value="UniProtKB-KW"/>
</dbReference>
<sequence length="259" mass="28551">MDRIRRGETDWAGWLRRWDAQQEGYVARREARFAAMLDVAARLLPASFVALDLACGPGSVSQRLLGRFPEARVIAVDIDPVMLEVGRGALGTGGGRLRWIEADLASSDWVGLLGGARVDAAFSSTALHWLEPAALIRLYGDLSRVLPSGGLFLNADHLPFGPELPTFADLSDRALDEQWSDSEFAARGIETAEQWWEAFADEPAAASMLEQRRARFAGKRRPETRLDLDAHVAALRDAGFREAGTVWQELSNRVLLAVR</sequence>
<dbReference type="EMBL" id="JBHRWI010000023">
    <property type="protein sequence ID" value="MFC3512500.1"/>
    <property type="molecule type" value="Genomic_DNA"/>
</dbReference>
<dbReference type="Gene3D" id="3.40.50.150">
    <property type="entry name" value="Vaccinia Virus protein VP39"/>
    <property type="match status" value="1"/>
</dbReference>
<dbReference type="SUPFAM" id="SSF53335">
    <property type="entry name" value="S-adenosyl-L-methionine-dependent methyltransferases"/>
    <property type="match status" value="1"/>
</dbReference>
<evidence type="ECO:0000313" key="2">
    <source>
        <dbReference type="EMBL" id="MFC3512500.1"/>
    </source>
</evidence>
<proteinExistence type="predicted"/>
<dbReference type="PANTHER" id="PTHR43591">
    <property type="entry name" value="METHYLTRANSFERASE"/>
    <property type="match status" value="1"/>
</dbReference>
<dbReference type="InterPro" id="IPR029063">
    <property type="entry name" value="SAM-dependent_MTases_sf"/>
</dbReference>
<accession>A0ABV7QKP5</accession>
<protein>
    <submittedName>
        <fullName evidence="2">Methyltransferase domain-containing protein</fullName>
    </submittedName>
</protein>
<name>A0ABV7QKP5_9PSEU</name>
<organism evidence="2 3">
    <name type="scientific">Amycolatopsis halotolerans</name>
    <dbReference type="NCBI Taxonomy" id="330083"/>
    <lineage>
        <taxon>Bacteria</taxon>
        <taxon>Bacillati</taxon>
        <taxon>Actinomycetota</taxon>
        <taxon>Actinomycetes</taxon>
        <taxon>Pseudonocardiales</taxon>
        <taxon>Pseudonocardiaceae</taxon>
        <taxon>Amycolatopsis</taxon>
    </lineage>
</organism>
<dbReference type="Pfam" id="PF13649">
    <property type="entry name" value="Methyltransf_25"/>
    <property type="match status" value="1"/>
</dbReference>
<dbReference type="Proteomes" id="UP001595764">
    <property type="component" value="Unassembled WGS sequence"/>
</dbReference>
<reference evidence="3" key="1">
    <citation type="journal article" date="2019" name="Int. J. Syst. Evol. Microbiol.">
        <title>The Global Catalogue of Microorganisms (GCM) 10K type strain sequencing project: providing services to taxonomists for standard genome sequencing and annotation.</title>
        <authorList>
            <consortium name="The Broad Institute Genomics Platform"/>
            <consortium name="The Broad Institute Genome Sequencing Center for Infectious Disease"/>
            <person name="Wu L."/>
            <person name="Ma J."/>
        </authorList>
    </citation>
    <scope>NUCLEOTIDE SEQUENCE [LARGE SCALE GENOMIC DNA]</scope>
    <source>
        <strain evidence="3">CGMCC 4.7682</strain>
    </source>
</reference>
<keyword evidence="3" id="KW-1185">Reference proteome</keyword>
<dbReference type="InterPro" id="IPR041698">
    <property type="entry name" value="Methyltransf_25"/>
</dbReference>
<comment type="caution">
    <text evidence="2">The sequence shown here is derived from an EMBL/GenBank/DDBJ whole genome shotgun (WGS) entry which is preliminary data.</text>
</comment>
<dbReference type="GO" id="GO:0008168">
    <property type="term" value="F:methyltransferase activity"/>
    <property type="evidence" value="ECO:0007669"/>
    <property type="project" value="UniProtKB-KW"/>
</dbReference>
<evidence type="ECO:0000259" key="1">
    <source>
        <dbReference type="Pfam" id="PF13649"/>
    </source>
</evidence>